<gene>
    <name evidence="3" type="ORF">NBU54_09140</name>
</gene>
<keyword evidence="1" id="KW-0418">Kinase</keyword>
<reference evidence="3" key="1">
    <citation type="submission" date="2022-05" db="EMBL/GenBank/DDBJ databases">
        <title>Genome-based reclassification of Anoxybacillus salavatliensis Cihan et al. as a later heterotypic synonym of Anoxybacillus gonensis Belduz et al. 2003.</title>
        <authorList>
            <person name="Inan Bektas K."/>
            <person name="Guler H.I."/>
            <person name="Belduz A.O."/>
            <person name="Canakci S."/>
        </authorList>
    </citation>
    <scope>NUCLEOTIDE SEQUENCE</scope>
    <source>
        <strain evidence="3">NCIMB 13933</strain>
    </source>
</reference>
<sequence length="132" mass="15311">MIQAQLNETNYSTMISAMLEQLDRCIQLDDMQKYTVQLVLWELVSNVIRHSTKKDANVYISWSDETIVIEVIDQGDGFEWEKQLNNLPPHFTQQEGGRGLFLIQQLASHFSFDEKGTRAIVMIARKKGEKYD</sequence>
<keyword evidence="3" id="KW-0547">Nucleotide-binding</keyword>
<dbReference type="InterPro" id="IPR050267">
    <property type="entry name" value="Anti-sigma-factor_SerPK"/>
</dbReference>
<keyword evidence="1" id="KW-0808">Transferase</keyword>
<dbReference type="RefSeq" id="WP_035066351.1">
    <property type="nucleotide sequence ID" value="NZ_CP012152.1"/>
</dbReference>
<evidence type="ECO:0000313" key="3">
    <source>
        <dbReference type="EMBL" id="MDO0877825.1"/>
    </source>
</evidence>
<accession>A0AAW7TII9</accession>
<protein>
    <submittedName>
        <fullName evidence="3">ATP-binding protein</fullName>
    </submittedName>
</protein>
<dbReference type="GO" id="GO:0004674">
    <property type="term" value="F:protein serine/threonine kinase activity"/>
    <property type="evidence" value="ECO:0007669"/>
    <property type="project" value="UniProtKB-KW"/>
</dbReference>
<keyword evidence="4" id="KW-1185">Reference proteome</keyword>
<dbReference type="GO" id="GO:0005524">
    <property type="term" value="F:ATP binding"/>
    <property type="evidence" value="ECO:0007669"/>
    <property type="project" value="UniProtKB-KW"/>
</dbReference>
<feature type="domain" description="Histidine kinase/HSP90-like ATPase" evidence="2">
    <location>
        <begin position="12"/>
        <end position="118"/>
    </location>
</feature>
<dbReference type="PANTHER" id="PTHR35526:SF3">
    <property type="entry name" value="ANTI-SIGMA-F FACTOR RSBW"/>
    <property type="match status" value="1"/>
</dbReference>
<dbReference type="InterPro" id="IPR003594">
    <property type="entry name" value="HATPase_dom"/>
</dbReference>
<dbReference type="KEGG" id="agn:AFK25_07755"/>
<keyword evidence="3" id="KW-0067">ATP-binding</keyword>
<dbReference type="PANTHER" id="PTHR35526">
    <property type="entry name" value="ANTI-SIGMA-F FACTOR RSBW-RELATED"/>
    <property type="match status" value="1"/>
</dbReference>
<name>A0AAW7TII9_9BACL</name>
<dbReference type="SUPFAM" id="SSF55874">
    <property type="entry name" value="ATPase domain of HSP90 chaperone/DNA topoisomerase II/histidine kinase"/>
    <property type="match status" value="1"/>
</dbReference>
<dbReference type="AlphaFoldDB" id="A0AAW7TII9"/>
<evidence type="ECO:0000259" key="2">
    <source>
        <dbReference type="Pfam" id="PF13581"/>
    </source>
</evidence>
<dbReference type="CDD" id="cd16936">
    <property type="entry name" value="HATPase_RsbW-like"/>
    <property type="match status" value="1"/>
</dbReference>
<organism evidence="3 4">
    <name type="scientific">Anoxybacillus gonensis</name>
    <dbReference type="NCBI Taxonomy" id="198467"/>
    <lineage>
        <taxon>Bacteria</taxon>
        <taxon>Bacillati</taxon>
        <taxon>Bacillota</taxon>
        <taxon>Bacilli</taxon>
        <taxon>Bacillales</taxon>
        <taxon>Anoxybacillaceae</taxon>
        <taxon>Anoxybacillus</taxon>
    </lineage>
</organism>
<dbReference type="Proteomes" id="UP001176117">
    <property type="component" value="Unassembled WGS sequence"/>
</dbReference>
<proteinExistence type="predicted"/>
<dbReference type="Pfam" id="PF13581">
    <property type="entry name" value="HATPase_c_2"/>
    <property type="match status" value="1"/>
</dbReference>
<dbReference type="InterPro" id="IPR036890">
    <property type="entry name" value="HATPase_C_sf"/>
</dbReference>
<keyword evidence="1" id="KW-0723">Serine/threonine-protein kinase</keyword>
<comment type="caution">
    <text evidence="3">The sequence shown here is derived from an EMBL/GenBank/DDBJ whole genome shotgun (WGS) entry which is preliminary data.</text>
</comment>
<evidence type="ECO:0000313" key="4">
    <source>
        <dbReference type="Proteomes" id="UP001176117"/>
    </source>
</evidence>
<evidence type="ECO:0000256" key="1">
    <source>
        <dbReference type="ARBA" id="ARBA00022527"/>
    </source>
</evidence>
<dbReference type="EMBL" id="JAMOGB010000006">
    <property type="protein sequence ID" value="MDO0877825.1"/>
    <property type="molecule type" value="Genomic_DNA"/>
</dbReference>
<dbReference type="Gene3D" id="3.30.565.10">
    <property type="entry name" value="Histidine kinase-like ATPase, C-terminal domain"/>
    <property type="match status" value="1"/>
</dbReference>